<comment type="similarity">
    <text evidence="3 13">Belongs to the pyruvate kinase family.</text>
</comment>
<evidence type="ECO:0000256" key="13">
    <source>
        <dbReference type="RuleBase" id="RU000504"/>
    </source>
</evidence>
<evidence type="ECO:0000256" key="10">
    <source>
        <dbReference type="ARBA" id="ARBA00022842"/>
    </source>
</evidence>
<keyword evidence="7" id="KW-0547">Nucleotide-binding</keyword>
<dbReference type="GO" id="GO:0000287">
    <property type="term" value="F:magnesium ion binding"/>
    <property type="evidence" value="ECO:0007669"/>
    <property type="project" value="InterPro"/>
</dbReference>
<keyword evidence="9" id="KW-0067">ATP-binding</keyword>
<dbReference type="AlphaFoldDB" id="A0A8S1A4W6"/>
<keyword evidence="5 13" id="KW-0808">Transferase</keyword>
<evidence type="ECO:0000256" key="2">
    <source>
        <dbReference type="ARBA" id="ARBA00004997"/>
    </source>
</evidence>
<keyword evidence="8 13" id="KW-0418">Kinase</keyword>
<comment type="catalytic activity">
    <reaction evidence="13">
        <text>pyruvate + ATP = phosphoenolpyruvate + ADP + H(+)</text>
        <dbReference type="Rhea" id="RHEA:18157"/>
        <dbReference type="ChEBI" id="CHEBI:15361"/>
        <dbReference type="ChEBI" id="CHEBI:15378"/>
        <dbReference type="ChEBI" id="CHEBI:30616"/>
        <dbReference type="ChEBI" id="CHEBI:58702"/>
        <dbReference type="ChEBI" id="CHEBI:456216"/>
        <dbReference type="EC" id="2.7.1.40"/>
    </reaction>
</comment>
<evidence type="ECO:0000256" key="8">
    <source>
        <dbReference type="ARBA" id="ARBA00022777"/>
    </source>
</evidence>
<keyword evidence="12" id="KW-0670">Pyruvate</keyword>
<evidence type="ECO:0000256" key="6">
    <source>
        <dbReference type="ARBA" id="ARBA00022723"/>
    </source>
</evidence>
<keyword evidence="6" id="KW-0479">Metal-binding</keyword>
<evidence type="ECO:0000256" key="12">
    <source>
        <dbReference type="ARBA" id="ARBA00023317"/>
    </source>
</evidence>
<evidence type="ECO:0000256" key="5">
    <source>
        <dbReference type="ARBA" id="ARBA00022679"/>
    </source>
</evidence>
<dbReference type="EC" id="2.7.1.40" evidence="4 13"/>
<evidence type="ECO:0000256" key="3">
    <source>
        <dbReference type="ARBA" id="ARBA00008663"/>
    </source>
</evidence>
<proteinExistence type="inferred from homology"/>
<dbReference type="Gene3D" id="3.20.20.60">
    <property type="entry name" value="Phosphoenolpyruvate-binding domains"/>
    <property type="match status" value="1"/>
</dbReference>
<dbReference type="Gene3D" id="2.40.33.10">
    <property type="entry name" value="PK beta-barrel domain-like"/>
    <property type="match status" value="1"/>
</dbReference>
<dbReference type="InterPro" id="IPR015795">
    <property type="entry name" value="Pyrv_Knase_C"/>
</dbReference>
<protein>
    <recommendedName>
        <fullName evidence="4 13">Pyruvate kinase</fullName>
        <ecNumber evidence="4 13">2.7.1.40</ecNumber>
    </recommendedName>
</protein>
<dbReference type="InterPro" id="IPR015813">
    <property type="entry name" value="Pyrv/PenolPyrv_kinase-like_dom"/>
</dbReference>
<dbReference type="GO" id="GO:0004743">
    <property type="term" value="F:pyruvate kinase activity"/>
    <property type="evidence" value="ECO:0007669"/>
    <property type="project" value="UniProtKB-EC"/>
</dbReference>
<dbReference type="SUPFAM" id="SSF51621">
    <property type="entry name" value="Phosphoenolpyruvate/pyruvate domain"/>
    <property type="match status" value="1"/>
</dbReference>
<dbReference type="GO" id="GO:0016301">
    <property type="term" value="F:kinase activity"/>
    <property type="evidence" value="ECO:0007669"/>
    <property type="project" value="UniProtKB-KW"/>
</dbReference>
<keyword evidence="11 13" id="KW-0324">Glycolysis</keyword>
<evidence type="ECO:0000313" key="16">
    <source>
        <dbReference type="EMBL" id="CAB3239428.1"/>
    </source>
</evidence>
<dbReference type="SUPFAM" id="SSF50800">
    <property type="entry name" value="PK beta-barrel domain-like"/>
    <property type="match status" value="1"/>
</dbReference>
<evidence type="ECO:0000256" key="7">
    <source>
        <dbReference type="ARBA" id="ARBA00022741"/>
    </source>
</evidence>
<name>A0A8S1A4W6_ARCPL</name>
<evidence type="ECO:0000256" key="1">
    <source>
        <dbReference type="ARBA" id="ARBA00001958"/>
    </source>
</evidence>
<dbReference type="PANTHER" id="PTHR11817">
    <property type="entry name" value="PYRUVATE KINASE"/>
    <property type="match status" value="1"/>
</dbReference>
<dbReference type="OrthoDB" id="114660at2759"/>
<dbReference type="Pfam" id="PF00224">
    <property type="entry name" value="PK"/>
    <property type="match status" value="1"/>
</dbReference>
<dbReference type="Proteomes" id="UP000494256">
    <property type="component" value="Unassembled WGS sequence"/>
</dbReference>
<dbReference type="GO" id="GO:0005524">
    <property type="term" value="F:ATP binding"/>
    <property type="evidence" value="ECO:0007669"/>
    <property type="project" value="UniProtKB-KW"/>
</dbReference>
<accession>A0A8S1A4W6</accession>
<dbReference type="InterPro" id="IPR011037">
    <property type="entry name" value="Pyrv_Knase-like_insert_dom_sf"/>
</dbReference>
<dbReference type="PRINTS" id="PR01050">
    <property type="entry name" value="PYRUVTKNASE"/>
</dbReference>
<evidence type="ECO:0000259" key="15">
    <source>
        <dbReference type="Pfam" id="PF02887"/>
    </source>
</evidence>
<comment type="caution">
    <text evidence="16">The sequence shown here is derived from an EMBL/GenBank/DDBJ whole genome shotgun (WGS) entry which is preliminary data.</text>
</comment>
<comment type="pathway">
    <text evidence="2 13">Carbohydrate degradation; glycolysis; pyruvate from D-glyceraldehyde 3-phosphate: step 5/5.</text>
</comment>
<dbReference type="GO" id="GO:0030955">
    <property type="term" value="F:potassium ion binding"/>
    <property type="evidence" value="ECO:0007669"/>
    <property type="project" value="InterPro"/>
</dbReference>
<feature type="domain" description="Pyruvate kinase barrel" evidence="14">
    <location>
        <begin position="34"/>
        <end position="353"/>
    </location>
</feature>
<dbReference type="SUPFAM" id="SSF52935">
    <property type="entry name" value="PK C-terminal domain-like"/>
    <property type="match status" value="1"/>
</dbReference>
<dbReference type="InterPro" id="IPR036918">
    <property type="entry name" value="Pyrv_Knase_C_sf"/>
</dbReference>
<gene>
    <name evidence="16" type="ORF">APLA_LOCUS8695</name>
</gene>
<evidence type="ECO:0000259" key="14">
    <source>
        <dbReference type="Pfam" id="PF00224"/>
    </source>
</evidence>
<evidence type="ECO:0000256" key="9">
    <source>
        <dbReference type="ARBA" id="ARBA00022840"/>
    </source>
</evidence>
<comment type="cofactor">
    <cofactor evidence="1">
        <name>K(+)</name>
        <dbReference type="ChEBI" id="CHEBI:29103"/>
    </cofactor>
</comment>
<evidence type="ECO:0000256" key="11">
    <source>
        <dbReference type="ARBA" id="ARBA00023152"/>
    </source>
</evidence>
<dbReference type="InterPro" id="IPR015793">
    <property type="entry name" value="Pyrv_Knase_brl"/>
</dbReference>
<evidence type="ECO:0000256" key="4">
    <source>
        <dbReference type="ARBA" id="ARBA00012142"/>
    </source>
</evidence>
<organism evidence="16 17">
    <name type="scientific">Arctia plantaginis</name>
    <name type="common">Wood tiger moth</name>
    <name type="synonym">Phalaena plantaginis</name>
    <dbReference type="NCBI Taxonomy" id="874455"/>
    <lineage>
        <taxon>Eukaryota</taxon>
        <taxon>Metazoa</taxon>
        <taxon>Ecdysozoa</taxon>
        <taxon>Arthropoda</taxon>
        <taxon>Hexapoda</taxon>
        <taxon>Insecta</taxon>
        <taxon>Pterygota</taxon>
        <taxon>Neoptera</taxon>
        <taxon>Endopterygota</taxon>
        <taxon>Lepidoptera</taxon>
        <taxon>Glossata</taxon>
        <taxon>Ditrysia</taxon>
        <taxon>Noctuoidea</taxon>
        <taxon>Erebidae</taxon>
        <taxon>Arctiinae</taxon>
        <taxon>Arctia</taxon>
    </lineage>
</organism>
<evidence type="ECO:0000313" key="17">
    <source>
        <dbReference type="Proteomes" id="UP000494256"/>
    </source>
</evidence>
<reference evidence="16 17" key="1">
    <citation type="submission" date="2020-04" db="EMBL/GenBank/DDBJ databases">
        <authorList>
            <person name="Wallbank WR R."/>
            <person name="Pardo Diaz C."/>
            <person name="Kozak K."/>
            <person name="Martin S."/>
            <person name="Jiggins C."/>
            <person name="Moest M."/>
            <person name="Warren A I."/>
            <person name="Byers J.R.P. K."/>
            <person name="Montejo-Kovacevich G."/>
            <person name="Yen C E."/>
        </authorList>
    </citation>
    <scope>NUCLEOTIDE SEQUENCE [LARGE SCALE GENOMIC DNA]</scope>
</reference>
<dbReference type="InterPro" id="IPR040442">
    <property type="entry name" value="Pyrv_kinase-like_dom_sf"/>
</dbReference>
<dbReference type="InterPro" id="IPR001697">
    <property type="entry name" value="Pyr_Knase"/>
</dbReference>
<dbReference type="Pfam" id="PF02887">
    <property type="entry name" value="PK_C"/>
    <property type="match status" value="1"/>
</dbReference>
<dbReference type="Gene3D" id="3.40.1380.20">
    <property type="entry name" value="Pyruvate kinase, C-terminal domain"/>
    <property type="match status" value="1"/>
</dbReference>
<dbReference type="EMBL" id="CADEBD010000308">
    <property type="protein sequence ID" value="CAB3239428.1"/>
    <property type="molecule type" value="Genomic_DNA"/>
</dbReference>
<dbReference type="InterPro" id="IPR015806">
    <property type="entry name" value="Pyrv_Knase_insert_dom_sf"/>
</dbReference>
<feature type="domain" description="Pyruvate kinase C-terminal" evidence="15">
    <location>
        <begin position="405"/>
        <end position="519"/>
    </location>
</feature>
<keyword evidence="10 13" id="KW-0460">Magnesium</keyword>
<sequence length="540" mass="60940">MTSHANESSEVRKISDTDYSDPAVLSLHRPFQHRRTTIIVTFANPTVTLVDIHTIMETGMNVARFLPAKSTSHDKKELITKVFKAAKYLAKKHGMIEWPYATCIELKTCVVKTGILEQGSHLFIPADSEVTLTNDLEQYDKCNVNKIFVDNPYLTSETKEGMEVSIRQEAIIMIVKKILTDRVICTVIKAGYLKNLDSVCMRGAKRTRSYLSMKDLELAKLAMDNEVDMIIIQYARHPDTVKRLKKFLGAALKRTCLVCGICTNEGLRNVDDIIKEADGIIVSREYLPYELERKMMSSMDRIQKYIVGKCRRAGKPAYVSGQIFKSVFKTGKLNEQDATDVTHCLLQGVSGFLLKPCDNSQSTRNVIKELTSLCTEIEPYTNEKIDYRRIIEEDPVPLNAAMAAVTSCVMLVNETQAQMIIIPTVSGRTVYHLNSLRIGCLVLAVTTNIRSFRLMQIKRAVIPLLYNGSSHGTWEKKVGDRINFAVEYALNKNWLSYSNYYIALQKGTELSAYCDTVRILEVTTKKKELISCGDDDQDSS</sequence>